<evidence type="ECO:0008006" key="4">
    <source>
        <dbReference type="Google" id="ProtNLM"/>
    </source>
</evidence>
<feature type="transmembrane region" description="Helical" evidence="1">
    <location>
        <begin position="202"/>
        <end position="220"/>
    </location>
</feature>
<accession>A0A1F8GSI5</accession>
<proteinExistence type="predicted"/>
<name>A0A1F8GSI5_9BACT</name>
<dbReference type="EMBL" id="MGKO01000008">
    <property type="protein sequence ID" value="OGN27606.1"/>
    <property type="molecule type" value="Genomic_DNA"/>
</dbReference>
<evidence type="ECO:0000256" key="1">
    <source>
        <dbReference type="SAM" id="Phobius"/>
    </source>
</evidence>
<dbReference type="Proteomes" id="UP000178444">
    <property type="component" value="Unassembled WGS sequence"/>
</dbReference>
<keyword evidence="1" id="KW-1133">Transmembrane helix</keyword>
<keyword evidence="1" id="KW-0472">Membrane</keyword>
<evidence type="ECO:0000313" key="3">
    <source>
        <dbReference type="Proteomes" id="UP000178444"/>
    </source>
</evidence>
<keyword evidence="1" id="KW-0812">Transmembrane</keyword>
<organism evidence="2 3">
    <name type="scientific">Candidatus Yanofskybacteria bacterium RIFCSPLOWO2_01_FULL_49_17</name>
    <dbReference type="NCBI Taxonomy" id="1802700"/>
    <lineage>
        <taxon>Bacteria</taxon>
        <taxon>Candidatus Yanofskyibacteriota</taxon>
    </lineage>
</organism>
<dbReference type="AlphaFoldDB" id="A0A1F8GSI5"/>
<gene>
    <name evidence="2" type="ORF">A2941_01255</name>
</gene>
<comment type="caution">
    <text evidence="2">The sequence shown here is derived from an EMBL/GenBank/DDBJ whole genome shotgun (WGS) entry which is preliminary data.</text>
</comment>
<protein>
    <recommendedName>
        <fullName evidence="4">Baseplate protein J-like domain-containing protein</fullName>
    </recommendedName>
</protein>
<sequence>MSSSTKIINVLKDDSFAEILNIFKTTPAGEVIFVLPKRSKAFQREEHFSVLREAADEVNKTVSFLSSNPEVNILADKHGFDVLLARQTSVKQKLGERTARSAKKTAIRSAPVNMVNEIENFYGQVPSELIEQGEQYNIKVSAVKEKGFSVPVNRQYETAENDDEGIEQVWSETAEPVAEWKSKVGKLSIRRWGAVMPRKRRLIYTFGGGGVVLAGALIYLTTGSAQVLIKPAVTDLNFKITATASESVASVDTAGLKLSGQTFVIQKSVSQTFNATGSKDVAQKARGSITLYNKTSAAQPLIATTRFQSSDGHIFRSLLTVTVPAAKNTSTPGTTEVQVIADKIGSDYNVPAGDFTIPAFKEQGNTAKYQNITGASKSAMRGGTSGKATVVTADDFEKAKDLLTVQLRQLINDETKVQTAGLKIINEADISIAPPESTALPDDAADTFTMSLDGTLKTAGFKEEDLKQLISGHVANKYNLDVVAEKLTVNYSDISFDPVSNILRMTVTVSGPGFAKVDEKKILSDLLGKKQAQIESYLKSVPNITSANVLLSPVWVRSVPKNSEKVHITVSR</sequence>
<reference evidence="2 3" key="1">
    <citation type="journal article" date="2016" name="Nat. Commun.">
        <title>Thousands of microbial genomes shed light on interconnected biogeochemical processes in an aquifer system.</title>
        <authorList>
            <person name="Anantharaman K."/>
            <person name="Brown C.T."/>
            <person name="Hug L.A."/>
            <person name="Sharon I."/>
            <person name="Castelle C.J."/>
            <person name="Probst A.J."/>
            <person name="Thomas B.C."/>
            <person name="Singh A."/>
            <person name="Wilkins M.J."/>
            <person name="Karaoz U."/>
            <person name="Brodie E.L."/>
            <person name="Williams K.H."/>
            <person name="Hubbard S.S."/>
            <person name="Banfield J.F."/>
        </authorList>
    </citation>
    <scope>NUCLEOTIDE SEQUENCE [LARGE SCALE GENOMIC DNA]</scope>
</reference>
<evidence type="ECO:0000313" key="2">
    <source>
        <dbReference type="EMBL" id="OGN27606.1"/>
    </source>
</evidence>